<dbReference type="PANTHER" id="PTHR47359">
    <property type="entry name" value="PEPTIDOGLYCAN DL-ENDOPEPTIDASE CWLO"/>
    <property type="match status" value="1"/>
</dbReference>
<keyword evidence="5" id="KW-0732">Signal</keyword>
<dbReference type="InterPro" id="IPR000064">
    <property type="entry name" value="NLP_P60_dom"/>
</dbReference>
<dbReference type="OrthoDB" id="5177647at2"/>
<protein>
    <submittedName>
        <fullName evidence="7">NlpC/P60 family protein</fullName>
    </submittedName>
</protein>
<dbReference type="InterPro" id="IPR038765">
    <property type="entry name" value="Papain-like_cys_pep_sf"/>
</dbReference>
<keyword evidence="8" id="KW-1185">Reference proteome</keyword>
<dbReference type="GO" id="GO:0008234">
    <property type="term" value="F:cysteine-type peptidase activity"/>
    <property type="evidence" value="ECO:0007669"/>
    <property type="project" value="UniProtKB-KW"/>
</dbReference>
<reference evidence="7 8" key="1">
    <citation type="submission" date="2019-07" db="EMBL/GenBank/DDBJ databases">
        <title>New species of Amycolatopsis and Streptomyces.</title>
        <authorList>
            <person name="Duangmal K."/>
            <person name="Teo W.F.A."/>
            <person name="Lipun K."/>
        </authorList>
    </citation>
    <scope>NUCLEOTIDE SEQUENCE [LARGE SCALE GENOMIC DNA]</scope>
    <source>
        <strain evidence="7 8">JCM 30562</strain>
    </source>
</reference>
<dbReference type="GO" id="GO:0006508">
    <property type="term" value="P:proteolysis"/>
    <property type="evidence" value="ECO:0007669"/>
    <property type="project" value="UniProtKB-KW"/>
</dbReference>
<keyword evidence="2" id="KW-0645">Protease</keyword>
<evidence type="ECO:0000313" key="8">
    <source>
        <dbReference type="Proteomes" id="UP000318578"/>
    </source>
</evidence>
<accession>A0A558A9K7</accession>
<evidence type="ECO:0000313" key="7">
    <source>
        <dbReference type="EMBL" id="TVT20926.1"/>
    </source>
</evidence>
<dbReference type="Gene3D" id="3.90.1720.10">
    <property type="entry name" value="endopeptidase domain like (from Nostoc punctiforme)"/>
    <property type="match status" value="1"/>
</dbReference>
<feature type="signal peptide" evidence="5">
    <location>
        <begin position="1"/>
        <end position="32"/>
    </location>
</feature>
<evidence type="ECO:0000256" key="5">
    <source>
        <dbReference type="SAM" id="SignalP"/>
    </source>
</evidence>
<evidence type="ECO:0000259" key="6">
    <source>
        <dbReference type="PROSITE" id="PS51935"/>
    </source>
</evidence>
<comment type="caution">
    <text evidence="7">The sequence shown here is derived from an EMBL/GenBank/DDBJ whole genome shotgun (WGS) entry which is preliminary data.</text>
</comment>
<dbReference type="EMBL" id="VJZA01000031">
    <property type="protein sequence ID" value="TVT20926.1"/>
    <property type="molecule type" value="Genomic_DNA"/>
</dbReference>
<dbReference type="Proteomes" id="UP000318578">
    <property type="component" value="Unassembled WGS sequence"/>
</dbReference>
<evidence type="ECO:0000256" key="4">
    <source>
        <dbReference type="ARBA" id="ARBA00022807"/>
    </source>
</evidence>
<feature type="chain" id="PRO_5022176520" evidence="5">
    <location>
        <begin position="33"/>
        <end position="151"/>
    </location>
</feature>
<dbReference type="Pfam" id="PF00877">
    <property type="entry name" value="NLPC_P60"/>
    <property type="match status" value="1"/>
</dbReference>
<evidence type="ECO:0000256" key="2">
    <source>
        <dbReference type="ARBA" id="ARBA00022670"/>
    </source>
</evidence>
<evidence type="ECO:0000256" key="3">
    <source>
        <dbReference type="ARBA" id="ARBA00022801"/>
    </source>
</evidence>
<gene>
    <name evidence="7" type="ORF">FNH06_18960</name>
</gene>
<comment type="similarity">
    <text evidence="1">Belongs to the peptidase C40 family.</text>
</comment>
<dbReference type="AlphaFoldDB" id="A0A558A9K7"/>
<sequence length="151" mass="15280">MVPTRLRGLALASAGCAVATAGLLAPAASAGAAEPTTGDRVVNAAAAQAGKPYAPGGTGPGSFDCSGLAQYAYRQAGVGLPRTASQQRGATRTLSHADARPGDLIFFSTGGRVYHVGVFAGGNRMWAAPESGDVVRLQDIWTSSYTVGRGW</sequence>
<dbReference type="SUPFAM" id="SSF54001">
    <property type="entry name" value="Cysteine proteinases"/>
    <property type="match status" value="1"/>
</dbReference>
<organism evidence="7 8">
    <name type="scientific">Amycolatopsis acidiphila</name>
    <dbReference type="NCBI Taxonomy" id="715473"/>
    <lineage>
        <taxon>Bacteria</taxon>
        <taxon>Bacillati</taxon>
        <taxon>Actinomycetota</taxon>
        <taxon>Actinomycetes</taxon>
        <taxon>Pseudonocardiales</taxon>
        <taxon>Pseudonocardiaceae</taxon>
        <taxon>Amycolatopsis</taxon>
    </lineage>
</organism>
<evidence type="ECO:0000256" key="1">
    <source>
        <dbReference type="ARBA" id="ARBA00007074"/>
    </source>
</evidence>
<keyword evidence="3" id="KW-0378">Hydrolase</keyword>
<dbReference type="InterPro" id="IPR051794">
    <property type="entry name" value="PG_Endopeptidase_C40"/>
</dbReference>
<keyword evidence="4" id="KW-0788">Thiol protease</keyword>
<dbReference type="PROSITE" id="PS51935">
    <property type="entry name" value="NLPC_P60"/>
    <property type="match status" value="1"/>
</dbReference>
<feature type="domain" description="NlpC/P60" evidence="6">
    <location>
        <begin position="35"/>
        <end position="151"/>
    </location>
</feature>
<proteinExistence type="inferred from homology"/>
<dbReference type="PANTHER" id="PTHR47359:SF3">
    <property type="entry name" value="NLP_P60 DOMAIN-CONTAINING PROTEIN-RELATED"/>
    <property type="match status" value="1"/>
</dbReference>
<name>A0A558A9K7_9PSEU</name>